<dbReference type="Proteomes" id="UP000018001">
    <property type="component" value="Unassembled WGS sequence"/>
</dbReference>
<accession>V5I145</accession>
<reference evidence="3" key="1">
    <citation type="journal article" date="2014" name="Genome Announc.">
        <title>Draft genome sequence of the formaldehyde-resistant fungus Byssochlamys spectabilis No. 5 (anamorph Paecilomyces variotii No. 5) (NBRC109023).</title>
        <authorList>
            <person name="Oka T."/>
            <person name="Ekino K."/>
            <person name="Fukuda K."/>
            <person name="Nomura Y."/>
        </authorList>
    </citation>
    <scope>NUCLEOTIDE SEQUENCE [LARGE SCALE GENOMIC DNA]</scope>
    <source>
        <strain evidence="3">No. 5 / NBRC 109023</strain>
    </source>
</reference>
<dbReference type="PANTHER" id="PTHR38048">
    <property type="entry name" value="EXPRESSED PROTEIN"/>
    <property type="match status" value="1"/>
</dbReference>
<dbReference type="InParanoid" id="V5I145"/>
<dbReference type="InterPro" id="IPR053206">
    <property type="entry name" value="Dimeric_xanthone_biosynth"/>
</dbReference>
<evidence type="ECO:0000313" key="3">
    <source>
        <dbReference type="Proteomes" id="UP000018001"/>
    </source>
</evidence>
<keyword evidence="3" id="KW-1185">Reference proteome</keyword>
<dbReference type="HOGENOM" id="CLU_074846_1_1_1"/>
<name>V5I145_BYSSN</name>
<comment type="caution">
    <text evidence="2">The sequence shown here is derived from an EMBL/GenBank/DDBJ whole genome shotgun (WGS) entry which is preliminary data.</text>
</comment>
<sequence length="206" mass="24140">MAKDQEEAPKLIPAQFRQYNRMAEQMEGFHNRPTHALLAVMESTASKPSADSIDVIVNILTESQHNHFRLTWNELYTACSRNKRPGGQSIRQFITMGLGFCSQLGFHHSIEEQHIFPVLAKKMPEFRKELELLTQHKQIHVGLDKLEEYLEQCLSGQTELQLNEMKELMDSFGEVLWKHLDDEVQALRAENMRKYWTLEEMRRIPM</sequence>
<evidence type="ECO:0000259" key="1">
    <source>
        <dbReference type="Pfam" id="PF01814"/>
    </source>
</evidence>
<dbReference type="CDD" id="cd12108">
    <property type="entry name" value="Hr-like"/>
    <property type="match status" value="1"/>
</dbReference>
<dbReference type="Gene3D" id="1.20.120.520">
    <property type="entry name" value="nmb1532 protein domain like"/>
    <property type="match status" value="1"/>
</dbReference>
<dbReference type="PANTHER" id="PTHR38048:SF1">
    <property type="entry name" value="HEMERYTHRIN-LIKE DOMAIN-CONTAINING PROTEIN"/>
    <property type="match status" value="1"/>
</dbReference>
<feature type="domain" description="Hemerythrin-like" evidence="1">
    <location>
        <begin position="63"/>
        <end position="183"/>
    </location>
</feature>
<dbReference type="OrthoDB" id="10044044at2759"/>
<dbReference type="Pfam" id="PF01814">
    <property type="entry name" value="Hemerythrin"/>
    <property type="match status" value="1"/>
</dbReference>
<dbReference type="InterPro" id="IPR012312">
    <property type="entry name" value="Hemerythrin-like"/>
</dbReference>
<protein>
    <recommendedName>
        <fullName evidence="1">Hemerythrin-like domain-containing protein</fullName>
    </recommendedName>
</protein>
<dbReference type="EMBL" id="BAUL01000159">
    <property type="protein sequence ID" value="GAD96335.1"/>
    <property type="molecule type" value="Genomic_DNA"/>
</dbReference>
<dbReference type="eggNOG" id="ENOG502S4CP">
    <property type="taxonomic scope" value="Eukaryota"/>
</dbReference>
<evidence type="ECO:0000313" key="2">
    <source>
        <dbReference type="EMBL" id="GAD96335.1"/>
    </source>
</evidence>
<proteinExistence type="predicted"/>
<dbReference type="AlphaFoldDB" id="V5I145"/>
<gene>
    <name evidence="2" type="ORF">PVAR5_4987</name>
</gene>
<organism evidence="2 3">
    <name type="scientific">Byssochlamys spectabilis (strain No. 5 / NBRC 109023)</name>
    <name type="common">Paecilomyces variotii</name>
    <dbReference type="NCBI Taxonomy" id="1356009"/>
    <lineage>
        <taxon>Eukaryota</taxon>
        <taxon>Fungi</taxon>
        <taxon>Dikarya</taxon>
        <taxon>Ascomycota</taxon>
        <taxon>Pezizomycotina</taxon>
        <taxon>Eurotiomycetes</taxon>
        <taxon>Eurotiomycetidae</taxon>
        <taxon>Eurotiales</taxon>
        <taxon>Thermoascaceae</taxon>
        <taxon>Paecilomyces</taxon>
    </lineage>
</organism>